<dbReference type="RefSeq" id="WP_179170569.1">
    <property type="nucleotide sequence ID" value="NZ_CP058529.1"/>
</dbReference>
<dbReference type="KEGG" id="halg:HUG10_16265"/>
<reference evidence="2 3" key="1">
    <citation type="submission" date="2020-07" db="EMBL/GenBank/DDBJ databases">
        <title>Gai3-2, isolated from salt lake.</title>
        <authorList>
            <person name="Cui H."/>
            <person name="Shi X."/>
        </authorList>
    </citation>
    <scope>NUCLEOTIDE SEQUENCE [LARGE SCALE GENOMIC DNA]</scope>
    <source>
        <strain evidence="2 3">Gai3-2</strain>
    </source>
</reference>
<dbReference type="Pfam" id="PF01717">
    <property type="entry name" value="Meth_synt_2"/>
    <property type="match status" value="2"/>
</dbReference>
<dbReference type="CDD" id="cd03311">
    <property type="entry name" value="CIMS_C_terminal_like"/>
    <property type="match status" value="1"/>
</dbReference>
<dbReference type="PANTHER" id="PTHR43844:SF2">
    <property type="entry name" value="SYNTHASE, VITAMIN-B12 INDEPENDENT, PUTATIVE (AFU_ORTHOLOGUE AFUA_3G12060)-RELATED"/>
    <property type="match status" value="1"/>
</dbReference>
<proteinExistence type="predicted"/>
<dbReference type="InterPro" id="IPR038071">
    <property type="entry name" value="UROD/MetE-like_sf"/>
</dbReference>
<protein>
    <submittedName>
        <fullName evidence="2">Cobalamin-independent methionine synthase II family protein</fullName>
    </submittedName>
</protein>
<sequence length="383" mass="42663">MPHDTDRLLTTHIGSLPRPPELRELLKRRDAGEEVDEDEWASAVADATETVIRRQSEVGLDIVNNGEQPRVSFNWYVANRISGIGGTREAPLWDDLQDYPEYAETEFKTDTIDLRTQPAVVEPIEYVGADAAREELDAFFDLLETTDVDFEETFITAAAPGVAAASLFNDYYDSHREFVFALADALREEYELIAETGATLQLDAPELLASGHRGPQDKSIETLKGIIRLHVEALNEAVADIPAEQIRVHTCWGSYEGPHHRDVELEKVLPELYELDVSGISIEQANPRHQHEYRAFAEHPLPDDWYLMPGVVDVKTNVIEHPETVADRLERVIDAVGDPTRVVAAPDCGFDTQAGLAMVDPEIAWAKLESLVDGAAVASERVF</sequence>
<evidence type="ECO:0000259" key="1">
    <source>
        <dbReference type="Pfam" id="PF01717"/>
    </source>
</evidence>
<evidence type="ECO:0000313" key="2">
    <source>
        <dbReference type="EMBL" id="QLG28995.1"/>
    </source>
</evidence>
<dbReference type="Proteomes" id="UP000509750">
    <property type="component" value="Chromosome"/>
</dbReference>
<organism evidence="2 3">
    <name type="scientific">Halorarum halophilum</name>
    <dbReference type="NCBI Taxonomy" id="2743090"/>
    <lineage>
        <taxon>Archaea</taxon>
        <taxon>Methanobacteriati</taxon>
        <taxon>Methanobacteriota</taxon>
        <taxon>Stenosarchaea group</taxon>
        <taxon>Halobacteria</taxon>
        <taxon>Halobacteriales</taxon>
        <taxon>Haloferacaceae</taxon>
        <taxon>Halorarum</taxon>
    </lineage>
</organism>
<feature type="domain" description="Cobalamin-independent methionine synthase MetE C-terminal/archaeal" evidence="1">
    <location>
        <begin position="9"/>
        <end position="85"/>
    </location>
</feature>
<dbReference type="GO" id="GO:0003871">
    <property type="term" value="F:5-methyltetrahydropteroyltriglutamate-homocysteine S-methyltransferase activity"/>
    <property type="evidence" value="ECO:0007669"/>
    <property type="project" value="InterPro"/>
</dbReference>
<evidence type="ECO:0000313" key="3">
    <source>
        <dbReference type="Proteomes" id="UP000509750"/>
    </source>
</evidence>
<dbReference type="Gene3D" id="3.20.20.210">
    <property type="match status" value="1"/>
</dbReference>
<dbReference type="GO" id="GO:0008270">
    <property type="term" value="F:zinc ion binding"/>
    <property type="evidence" value="ECO:0007669"/>
    <property type="project" value="InterPro"/>
</dbReference>
<dbReference type="OrthoDB" id="17656at2157"/>
<feature type="domain" description="Cobalamin-independent methionine synthase MetE C-terminal/archaeal" evidence="1">
    <location>
        <begin position="175"/>
        <end position="355"/>
    </location>
</feature>
<dbReference type="GeneID" id="56030420"/>
<gene>
    <name evidence="2" type="ORF">HUG10_16265</name>
</gene>
<dbReference type="EMBL" id="CP058529">
    <property type="protein sequence ID" value="QLG28995.1"/>
    <property type="molecule type" value="Genomic_DNA"/>
</dbReference>
<dbReference type="SUPFAM" id="SSF51726">
    <property type="entry name" value="UROD/MetE-like"/>
    <property type="match status" value="1"/>
</dbReference>
<dbReference type="AlphaFoldDB" id="A0A7D5KN41"/>
<keyword evidence="3" id="KW-1185">Reference proteome</keyword>
<dbReference type="InterPro" id="IPR002629">
    <property type="entry name" value="Met_Synth_C/arc"/>
</dbReference>
<dbReference type="GO" id="GO:0009086">
    <property type="term" value="P:methionine biosynthetic process"/>
    <property type="evidence" value="ECO:0007669"/>
    <property type="project" value="InterPro"/>
</dbReference>
<accession>A0A7D5KN41</accession>
<name>A0A7D5KN41_9EURY</name>
<dbReference type="PANTHER" id="PTHR43844">
    <property type="entry name" value="METHIONINE SYNTHASE"/>
    <property type="match status" value="1"/>
</dbReference>